<keyword evidence="1" id="KW-0175">Coiled coil</keyword>
<dbReference type="HOGENOM" id="CLU_1875260_0_0_1"/>
<name>E9D540_COCPS</name>
<sequence>MEYIDKLTDEELEELAIQLGNAPEEGLGVPCLDPAFLDPNFDFGGTAFSAGAADPMLPVIEDTEVLEKIEVPDLITETPDISLKELSQRVENLSEQVQLLTTGLQNMDEEIARLTNYIKQLQPFLEHIGETVSDLSNQN</sequence>
<dbReference type="VEuPathDB" id="FungiDB:D8B26_005370"/>
<protein>
    <submittedName>
        <fullName evidence="2">Uncharacterized protein</fullName>
    </submittedName>
</protein>
<evidence type="ECO:0000256" key="1">
    <source>
        <dbReference type="SAM" id="Coils"/>
    </source>
</evidence>
<reference evidence="3" key="2">
    <citation type="submission" date="2010-03" db="EMBL/GenBank/DDBJ databases">
        <title>The genome sequence of Coccidioides posadasii strain Silveira.</title>
        <authorList>
            <consortium name="The Broad Institute Genome Sequencing Center for Infectious Disease"/>
            <person name="Neafsey D."/>
            <person name="Orbach M."/>
            <person name="Henn M.R."/>
            <person name="Cole G.T."/>
            <person name="Galgiani J."/>
            <person name="Gardner M.J."/>
            <person name="Kirkland T.N."/>
            <person name="Taylor J.W."/>
            <person name="Young S.K."/>
            <person name="Zeng Q."/>
            <person name="Koehrsen M."/>
            <person name="Alvarado L."/>
            <person name="Berlin A."/>
            <person name="Borenstein D."/>
            <person name="Chapman S.B."/>
            <person name="Chen Z."/>
            <person name="Engels R."/>
            <person name="Freedman E."/>
            <person name="Gellesch M."/>
            <person name="Goldberg J."/>
            <person name="Griggs A."/>
            <person name="Gujja S."/>
            <person name="Heilman E."/>
            <person name="Heiman D."/>
            <person name="Howarth C."/>
            <person name="Jen D."/>
            <person name="Larson L."/>
            <person name="Mehta T."/>
            <person name="Neiman D."/>
            <person name="Park D."/>
            <person name="Pearson M."/>
            <person name="Richards J."/>
            <person name="Roberts A."/>
            <person name="Saif S."/>
            <person name="Shea T."/>
            <person name="Shenoy N."/>
            <person name="Sisk P."/>
            <person name="Stolte C."/>
            <person name="Sykes S."/>
            <person name="Walk T."/>
            <person name="White J."/>
            <person name="Yandava C."/>
            <person name="Haas B."/>
            <person name="Nusbaum C."/>
            <person name="Birren B."/>
        </authorList>
    </citation>
    <scope>NUCLEOTIDE SEQUENCE [LARGE SCALE GENOMIC DNA]</scope>
    <source>
        <strain evidence="3">RMSCC 757 / Silveira</strain>
    </source>
</reference>
<dbReference type="Proteomes" id="UP000002497">
    <property type="component" value="Unassembled WGS sequence"/>
</dbReference>
<proteinExistence type="predicted"/>
<feature type="coiled-coil region" evidence="1">
    <location>
        <begin position="83"/>
        <end position="110"/>
    </location>
</feature>
<evidence type="ECO:0000313" key="3">
    <source>
        <dbReference type="Proteomes" id="UP000002497"/>
    </source>
</evidence>
<reference evidence="3" key="1">
    <citation type="journal article" date="2010" name="Genome Res.">
        <title>Population genomic sequencing of Coccidioides fungi reveals recent hybridization and transposon control.</title>
        <authorList>
            <person name="Neafsey D.E."/>
            <person name="Barker B.M."/>
            <person name="Sharpton T.J."/>
            <person name="Stajich J.E."/>
            <person name="Park D.J."/>
            <person name="Whiston E."/>
            <person name="Hung C.-Y."/>
            <person name="McMahan C."/>
            <person name="White J."/>
            <person name="Sykes S."/>
            <person name="Heiman D."/>
            <person name="Young S."/>
            <person name="Zeng Q."/>
            <person name="Abouelleil A."/>
            <person name="Aftuck L."/>
            <person name="Bessette D."/>
            <person name="Brown A."/>
            <person name="FitzGerald M."/>
            <person name="Lui A."/>
            <person name="Macdonald J.P."/>
            <person name="Priest M."/>
            <person name="Orbach M.J."/>
            <person name="Galgiani J.N."/>
            <person name="Kirkland T.N."/>
            <person name="Cole G.T."/>
            <person name="Birren B.W."/>
            <person name="Henn M.R."/>
            <person name="Taylor J.W."/>
            <person name="Rounsley S.D."/>
        </authorList>
    </citation>
    <scope>NUCLEOTIDE SEQUENCE [LARGE SCALE GENOMIC DNA]</scope>
    <source>
        <strain evidence="3">RMSCC 757 / Silveira</strain>
    </source>
</reference>
<evidence type="ECO:0000313" key="2">
    <source>
        <dbReference type="EMBL" id="EFW18622.1"/>
    </source>
</evidence>
<dbReference type="AlphaFoldDB" id="E9D540"/>
<accession>E9D540</accession>
<keyword evidence="3" id="KW-1185">Reference proteome</keyword>
<dbReference type="VEuPathDB" id="FungiDB:CPSG_05308"/>
<organism evidence="3">
    <name type="scientific">Coccidioides posadasii (strain RMSCC 757 / Silveira)</name>
    <name type="common">Valley fever fungus</name>
    <dbReference type="NCBI Taxonomy" id="443226"/>
    <lineage>
        <taxon>Eukaryota</taxon>
        <taxon>Fungi</taxon>
        <taxon>Dikarya</taxon>
        <taxon>Ascomycota</taxon>
        <taxon>Pezizomycotina</taxon>
        <taxon>Eurotiomycetes</taxon>
        <taxon>Eurotiomycetidae</taxon>
        <taxon>Onygenales</taxon>
        <taxon>Onygenaceae</taxon>
        <taxon>Coccidioides</taxon>
    </lineage>
</organism>
<gene>
    <name evidence="2" type="ORF">CPSG_05308</name>
</gene>
<dbReference type="EMBL" id="GL636492">
    <property type="protein sequence ID" value="EFW18622.1"/>
    <property type="molecule type" value="Genomic_DNA"/>
</dbReference>